<dbReference type="KEGG" id="tap:GZ22_06605"/>
<evidence type="ECO:0000256" key="9">
    <source>
        <dbReference type="ARBA" id="ARBA00023125"/>
    </source>
</evidence>
<proteinExistence type="inferred from homology"/>
<keyword evidence="4 12" id="KW-0547">Nucleotide-binding</keyword>
<organism evidence="15 16">
    <name type="scientific">Terribacillus saccharophilus</name>
    <dbReference type="NCBI Taxonomy" id="361277"/>
    <lineage>
        <taxon>Bacteria</taxon>
        <taxon>Bacillati</taxon>
        <taxon>Bacillota</taxon>
        <taxon>Bacilli</taxon>
        <taxon>Bacillales</taxon>
        <taxon>Bacillaceae</taxon>
        <taxon>Terribacillus</taxon>
    </lineage>
</organism>
<dbReference type="PROSITE" id="PS51194">
    <property type="entry name" value="HELICASE_CTER"/>
    <property type="match status" value="1"/>
</dbReference>
<dbReference type="GO" id="GO:0006302">
    <property type="term" value="P:double-strand break repair"/>
    <property type="evidence" value="ECO:0007669"/>
    <property type="project" value="InterPro"/>
</dbReference>
<dbReference type="SMART" id="SM00490">
    <property type="entry name" value="HELICc"/>
    <property type="match status" value="1"/>
</dbReference>
<dbReference type="Pfam" id="PF00271">
    <property type="entry name" value="Helicase_C"/>
    <property type="match status" value="1"/>
</dbReference>
<dbReference type="GO" id="GO:0005524">
    <property type="term" value="F:ATP binding"/>
    <property type="evidence" value="ECO:0007669"/>
    <property type="project" value="UniProtKB-UniRule"/>
</dbReference>
<dbReference type="Pfam" id="PF18074">
    <property type="entry name" value="PriA_C"/>
    <property type="match status" value="1"/>
</dbReference>
<accession>A0A075LJK8</accession>
<dbReference type="InterPro" id="IPR001650">
    <property type="entry name" value="Helicase_C-like"/>
</dbReference>
<keyword evidence="3 12" id="KW-0479">Metal-binding</keyword>
<name>A0A075LJK8_9BACI</name>
<dbReference type="NCBIfam" id="NF004066">
    <property type="entry name" value="PRK05580.1-3"/>
    <property type="match status" value="1"/>
</dbReference>
<dbReference type="RefSeq" id="WP_038560057.1">
    <property type="nucleotide sequence ID" value="NZ_CP008876.1"/>
</dbReference>
<feature type="domain" description="Helicase ATP-binding" evidence="13">
    <location>
        <begin position="277"/>
        <end position="443"/>
    </location>
</feature>
<dbReference type="Gene3D" id="3.40.1440.60">
    <property type="entry name" value="PriA, 3(prime) DNA-binding domain"/>
    <property type="match status" value="1"/>
</dbReference>
<keyword evidence="8 12" id="KW-0067">ATP-binding</keyword>
<dbReference type="EC" id="5.6.2.4" evidence="12"/>
<dbReference type="FunFam" id="3.40.50.300:FF:000489">
    <property type="entry name" value="Primosome assembly protein PriA"/>
    <property type="match status" value="1"/>
</dbReference>
<dbReference type="InterPro" id="IPR014001">
    <property type="entry name" value="Helicase_ATP-bd"/>
</dbReference>
<dbReference type="InterPro" id="IPR042115">
    <property type="entry name" value="PriA_3primeBD_sf"/>
</dbReference>
<dbReference type="GO" id="GO:0006269">
    <property type="term" value="P:DNA replication, synthesis of primer"/>
    <property type="evidence" value="ECO:0007669"/>
    <property type="project" value="UniProtKB-KW"/>
</dbReference>
<dbReference type="NCBIfam" id="TIGR00595">
    <property type="entry name" value="priA"/>
    <property type="match status" value="1"/>
</dbReference>
<dbReference type="InterPro" id="IPR027417">
    <property type="entry name" value="P-loop_NTPase"/>
</dbReference>
<dbReference type="Pfam" id="PF17764">
    <property type="entry name" value="PriA_3primeBD"/>
    <property type="match status" value="1"/>
</dbReference>
<evidence type="ECO:0000256" key="2">
    <source>
        <dbReference type="ARBA" id="ARBA00022705"/>
    </source>
</evidence>
<evidence type="ECO:0000256" key="3">
    <source>
        <dbReference type="ARBA" id="ARBA00022723"/>
    </source>
</evidence>
<comment type="subunit">
    <text evidence="12">Component of the replication restart primosome.</text>
</comment>
<feature type="binding site" evidence="12">
    <location>
        <position position="545"/>
    </location>
    <ligand>
        <name>Zn(2+)</name>
        <dbReference type="ChEBI" id="CHEBI:29105"/>
        <label>1</label>
    </ligand>
</feature>
<reference evidence="15 16" key="1">
    <citation type="submission" date="2014-07" db="EMBL/GenBank/DDBJ databases">
        <title>Complete genome sequence of a moderately halophilic bacterium Terribacillus aidingensis MP602, isolated from Cryptomeria fortunei in Tianmu mountain in China.</title>
        <authorList>
            <person name="Wang Y."/>
            <person name="Lu P."/>
            <person name="Zhang L."/>
        </authorList>
    </citation>
    <scope>NUCLEOTIDE SEQUENCE [LARGE SCALE GENOMIC DNA]</scope>
    <source>
        <strain evidence="15 16">MP602</strain>
    </source>
</reference>
<dbReference type="Gene3D" id="3.40.50.300">
    <property type="entry name" value="P-loop containing nucleotide triphosphate hydrolases"/>
    <property type="match status" value="2"/>
</dbReference>
<dbReference type="CDD" id="cd17929">
    <property type="entry name" value="DEXHc_priA"/>
    <property type="match status" value="1"/>
</dbReference>
<dbReference type="InterPro" id="IPR040498">
    <property type="entry name" value="PriA_CRR"/>
</dbReference>
<evidence type="ECO:0000256" key="7">
    <source>
        <dbReference type="ARBA" id="ARBA00022833"/>
    </source>
</evidence>
<dbReference type="Pfam" id="PF00270">
    <property type="entry name" value="DEAD"/>
    <property type="match status" value="1"/>
</dbReference>
<dbReference type="PROSITE" id="PS51192">
    <property type="entry name" value="HELICASE_ATP_BIND_1"/>
    <property type="match status" value="1"/>
</dbReference>
<evidence type="ECO:0000256" key="4">
    <source>
        <dbReference type="ARBA" id="ARBA00022741"/>
    </source>
</evidence>
<keyword evidence="10 12" id="KW-0413">Isomerase</keyword>
<evidence type="ECO:0000256" key="8">
    <source>
        <dbReference type="ARBA" id="ARBA00022840"/>
    </source>
</evidence>
<dbReference type="Proteomes" id="UP000027980">
    <property type="component" value="Chromosome"/>
</dbReference>
<dbReference type="FunFam" id="3.40.1440.60:FF:000001">
    <property type="entry name" value="Primosomal protein N"/>
    <property type="match status" value="1"/>
</dbReference>
<feature type="domain" description="Helicase C-terminal" evidence="14">
    <location>
        <begin position="540"/>
        <end position="692"/>
    </location>
</feature>
<dbReference type="OrthoDB" id="9759544at2"/>
<keyword evidence="5 12" id="KW-0378">Hydrolase</keyword>
<dbReference type="GO" id="GO:0006270">
    <property type="term" value="P:DNA replication initiation"/>
    <property type="evidence" value="ECO:0007669"/>
    <property type="project" value="TreeGrafter"/>
</dbReference>
<keyword evidence="9 12" id="KW-0238">DNA-binding</keyword>
<feature type="binding site" evidence="12">
    <location>
        <position position="517"/>
    </location>
    <ligand>
        <name>Zn(2+)</name>
        <dbReference type="ChEBI" id="CHEBI:29105"/>
        <label>2</label>
    </ligand>
</feature>
<dbReference type="HOGENOM" id="CLU_013353_3_1_9"/>
<evidence type="ECO:0000259" key="14">
    <source>
        <dbReference type="PROSITE" id="PS51194"/>
    </source>
</evidence>
<dbReference type="InterPro" id="IPR041236">
    <property type="entry name" value="PriA_C"/>
</dbReference>
<feature type="binding site" evidence="12">
    <location>
        <position position="535"/>
    </location>
    <ligand>
        <name>Zn(2+)</name>
        <dbReference type="ChEBI" id="CHEBI:29105"/>
        <label>2</label>
    </ligand>
</feature>
<sequence>MNIAKVVVDVPASQTDRVYDYLIPEKLINVLQPGMRVIVPFGNRRIMGFVLEISSSAEVDKLKEIQETMDLLPALTPELLDLGVWMGEQTLSFHITALQAMLPQAMKATYQKVLVRTGNISEALMPLFQEEDTSMYEQFEHSGVPLAVLQQAIKAGQIELRYQVNSKETKKTIRMIDADSSVEELQEALGKVNARAMKQRALLEHFIEEPGQIAQKHLLEMYETTGSTLKPLLDAGLLRSYDKEILRDPYKDKQIERTKPLELSDSQAKSLEPILESIQSQTHEVFLLHGVTGSGKTEVYLQAIQQVLEKGQEAIVLVPEIALTPQTVNRFKGRFGSDVAVLHSALSAGEKYDEWRKIQRKQVKVAVGARSAIFAPFENLGIIIIDEEHETSYKQEDHPKYHARDIAVFRGKYHHAPVVLGSATPSLESYARAEKGVYHMLELPERVNHASMPDYQIIDMRDELHAGNRSIFARELLEQMKERIRRKEQIVLFLNRRGYSTFVMCRDCGHTVECPHCDITLTYHRSSEQLKCHYCGYEERMPSICPACESDTIRYFGTGTQKVEESLTQLLPEARVIRMDVDTTRRKGAHEKLLGAFGRGEADILLGTQMIAKGLDFERVTLVGVLAADSMLHLPDFRAAEKTFQLLTQVSGRAGRHSLPGEVIIQTYSPEHYSVELAAAGDYRPFFQTEMQTRRAFQYPPYYYLALLTVSHQNQVKAMQTTQTIVQLLQKHLSDQVRILGPTPSPLARIKDRYRFQCMVKYKNEPNLRDVIRRILHHYEDARKKEDLQIHVDLQPYSLM</sequence>
<dbReference type="SUPFAM" id="SSF52540">
    <property type="entry name" value="P-loop containing nucleoside triphosphate hydrolases"/>
    <property type="match status" value="2"/>
</dbReference>
<gene>
    <name evidence="12" type="primary">priA</name>
    <name evidence="15" type="ORF">GZ22_06605</name>
</gene>
<dbReference type="EMBL" id="CP008876">
    <property type="protein sequence ID" value="AIF66326.1"/>
    <property type="molecule type" value="Genomic_DNA"/>
</dbReference>
<evidence type="ECO:0000256" key="10">
    <source>
        <dbReference type="ARBA" id="ARBA00023235"/>
    </source>
</evidence>
<dbReference type="Pfam" id="PF18319">
    <property type="entry name" value="Zn_ribbon_PriA"/>
    <property type="match status" value="1"/>
</dbReference>
<feature type="binding site" evidence="12">
    <location>
        <position position="548"/>
    </location>
    <ligand>
        <name>Zn(2+)</name>
        <dbReference type="ChEBI" id="CHEBI:29105"/>
        <label>1</label>
    </ligand>
</feature>
<dbReference type="PANTHER" id="PTHR30580">
    <property type="entry name" value="PRIMOSOMAL PROTEIN N"/>
    <property type="match status" value="1"/>
</dbReference>
<dbReference type="GO" id="GO:0043138">
    <property type="term" value="F:3'-5' DNA helicase activity"/>
    <property type="evidence" value="ECO:0007669"/>
    <property type="project" value="UniProtKB-EC"/>
</dbReference>
<keyword evidence="6 12" id="KW-0347">Helicase</keyword>
<feature type="binding site" evidence="12">
    <location>
        <position position="505"/>
    </location>
    <ligand>
        <name>Zn(2+)</name>
        <dbReference type="ChEBI" id="CHEBI:29105"/>
        <label>1</label>
    </ligand>
</feature>
<dbReference type="GO" id="GO:0008270">
    <property type="term" value="F:zinc ion binding"/>
    <property type="evidence" value="ECO:0007669"/>
    <property type="project" value="UniProtKB-UniRule"/>
</dbReference>
<keyword evidence="1 12" id="KW-0639">Primosome</keyword>
<evidence type="ECO:0000259" key="13">
    <source>
        <dbReference type="PROSITE" id="PS51192"/>
    </source>
</evidence>
<feature type="binding site" evidence="12">
    <location>
        <position position="532"/>
    </location>
    <ligand>
        <name>Zn(2+)</name>
        <dbReference type="ChEBI" id="CHEBI:29105"/>
        <label>2</label>
    </ligand>
</feature>
<comment type="function">
    <text evidence="12">Initiates the restart of stalled replication forks, which reloads the replicative helicase on sites other than the origin of replication. Recognizes and binds to abandoned replication forks and remodels them to uncover a helicase loading site. Promotes assembly of the primosome at these replication forks.</text>
</comment>
<dbReference type="GeneID" id="34221275"/>
<feature type="binding site" evidence="12">
    <location>
        <position position="514"/>
    </location>
    <ligand>
        <name>Zn(2+)</name>
        <dbReference type="ChEBI" id="CHEBI:29105"/>
        <label>2</label>
    </ligand>
</feature>
<evidence type="ECO:0000256" key="11">
    <source>
        <dbReference type="ARBA" id="ARBA00048988"/>
    </source>
</evidence>
<evidence type="ECO:0000256" key="5">
    <source>
        <dbReference type="ARBA" id="ARBA00022801"/>
    </source>
</evidence>
<dbReference type="GO" id="GO:0006310">
    <property type="term" value="P:DNA recombination"/>
    <property type="evidence" value="ECO:0007669"/>
    <property type="project" value="InterPro"/>
</dbReference>
<comment type="catalytic activity">
    <reaction evidence="11 12">
        <text>ATP + H2O = ADP + phosphate + H(+)</text>
        <dbReference type="Rhea" id="RHEA:13065"/>
        <dbReference type="ChEBI" id="CHEBI:15377"/>
        <dbReference type="ChEBI" id="CHEBI:15378"/>
        <dbReference type="ChEBI" id="CHEBI:30616"/>
        <dbReference type="ChEBI" id="CHEBI:43474"/>
        <dbReference type="ChEBI" id="CHEBI:456216"/>
        <dbReference type="EC" id="5.6.2.4"/>
    </reaction>
</comment>
<dbReference type="InterPro" id="IPR041222">
    <property type="entry name" value="PriA_3primeBD"/>
</dbReference>
<feature type="binding site" evidence="12">
    <location>
        <position position="508"/>
    </location>
    <ligand>
        <name>Zn(2+)</name>
        <dbReference type="ChEBI" id="CHEBI:29105"/>
        <label>1</label>
    </ligand>
</feature>
<dbReference type="InterPro" id="IPR011545">
    <property type="entry name" value="DEAD/DEAH_box_helicase_dom"/>
</dbReference>
<dbReference type="SMART" id="SM00487">
    <property type="entry name" value="DEXDc"/>
    <property type="match status" value="1"/>
</dbReference>
<dbReference type="PANTHER" id="PTHR30580:SF0">
    <property type="entry name" value="PRIMOSOMAL PROTEIN N"/>
    <property type="match status" value="1"/>
</dbReference>
<evidence type="ECO:0000256" key="1">
    <source>
        <dbReference type="ARBA" id="ARBA00022515"/>
    </source>
</evidence>
<comment type="catalytic activity">
    <reaction evidence="12">
        <text>Couples ATP hydrolysis with the unwinding of duplex DNA by translocating in the 3'-5' direction.</text>
        <dbReference type="EC" id="5.6.2.4"/>
    </reaction>
</comment>
<evidence type="ECO:0000256" key="6">
    <source>
        <dbReference type="ARBA" id="ARBA00022806"/>
    </source>
</evidence>
<dbReference type="CDD" id="cd18804">
    <property type="entry name" value="SF2_C_priA"/>
    <property type="match status" value="1"/>
</dbReference>
<dbReference type="GO" id="GO:0003677">
    <property type="term" value="F:DNA binding"/>
    <property type="evidence" value="ECO:0007669"/>
    <property type="project" value="UniProtKB-UniRule"/>
</dbReference>
<keyword evidence="7 12" id="KW-0862">Zinc</keyword>
<dbReference type="InterPro" id="IPR005259">
    <property type="entry name" value="PriA"/>
</dbReference>
<comment type="cofactor">
    <cofactor evidence="12">
        <name>Zn(2+)</name>
        <dbReference type="ChEBI" id="CHEBI:29105"/>
    </cofactor>
    <text evidence="12">Binds 2 zinc ions per subunit.</text>
</comment>
<protein>
    <recommendedName>
        <fullName evidence="12">Replication restart protein PriA</fullName>
    </recommendedName>
    <alternativeName>
        <fullName evidence="12">ATP-dependent DNA helicase PriA</fullName>
        <ecNumber evidence="12">5.6.2.4</ecNumber>
    </alternativeName>
    <alternativeName>
        <fullName evidence="12">DNA 3'-5' helicase PriA</fullName>
    </alternativeName>
</protein>
<evidence type="ECO:0000313" key="16">
    <source>
        <dbReference type="Proteomes" id="UP000027980"/>
    </source>
</evidence>
<evidence type="ECO:0000313" key="15">
    <source>
        <dbReference type="EMBL" id="AIF66326.1"/>
    </source>
</evidence>
<evidence type="ECO:0000256" key="12">
    <source>
        <dbReference type="HAMAP-Rule" id="MF_00983"/>
    </source>
</evidence>
<dbReference type="GO" id="GO:0016887">
    <property type="term" value="F:ATP hydrolysis activity"/>
    <property type="evidence" value="ECO:0007669"/>
    <property type="project" value="RHEA"/>
</dbReference>
<dbReference type="GO" id="GO:1990077">
    <property type="term" value="C:primosome complex"/>
    <property type="evidence" value="ECO:0007669"/>
    <property type="project" value="UniProtKB-UniRule"/>
</dbReference>
<dbReference type="AlphaFoldDB" id="A0A075LJK8"/>
<keyword evidence="2 12" id="KW-0235">DNA replication</keyword>
<dbReference type="HAMAP" id="MF_00983">
    <property type="entry name" value="PriA"/>
    <property type="match status" value="1"/>
</dbReference>
<comment type="similarity">
    <text evidence="12">Belongs to the helicase family. PriA subfamily.</text>
</comment>